<feature type="compositionally biased region" description="Acidic residues" evidence="2">
    <location>
        <begin position="433"/>
        <end position="463"/>
    </location>
</feature>
<gene>
    <name evidence="3" type="ORF">C8A04DRAFT_35011</name>
</gene>
<evidence type="ECO:0000256" key="1">
    <source>
        <dbReference type="SAM" id="Coils"/>
    </source>
</evidence>
<evidence type="ECO:0000313" key="3">
    <source>
        <dbReference type="EMBL" id="KAK4146288.1"/>
    </source>
</evidence>
<accession>A0AAN6ZQ88</accession>
<feature type="compositionally biased region" description="Low complexity" evidence="2">
    <location>
        <begin position="288"/>
        <end position="316"/>
    </location>
</feature>
<proteinExistence type="predicted"/>
<feature type="region of interest" description="Disordered" evidence="2">
    <location>
        <begin position="67"/>
        <end position="132"/>
    </location>
</feature>
<name>A0AAN6ZQ88_9PEZI</name>
<dbReference type="AlphaFoldDB" id="A0AAN6ZQ88"/>
<reference evidence="3" key="2">
    <citation type="submission" date="2023-05" db="EMBL/GenBank/DDBJ databases">
        <authorList>
            <consortium name="Lawrence Berkeley National Laboratory"/>
            <person name="Steindorff A."/>
            <person name="Hensen N."/>
            <person name="Bonometti L."/>
            <person name="Westerberg I."/>
            <person name="Brannstrom I.O."/>
            <person name="Guillou S."/>
            <person name="Cros-Aarteil S."/>
            <person name="Calhoun S."/>
            <person name="Haridas S."/>
            <person name="Kuo A."/>
            <person name="Mondo S."/>
            <person name="Pangilinan J."/>
            <person name="Riley R."/>
            <person name="Labutti K."/>
            <person name="Andreopoulos B."/>
            <person name="Lipzen A."/>
            <person name="Chen C."/>
            <person name="Yanf M."/>
            <person name="Daum C."/>
            <person name="Ng V."/>
            <person name="Clum A."/>
            <person name="Ohm R."/>
            <person name="Martin F."/>
            <person name="Silar P."/>
            <person name="Natvig D."/>
            <person name="Lalanne C."/>
            <person name="Gautier V."/>
            <person name="Ament-Velasquez S.L."/>
            <person name="Kruys A."/>
            <person name="Hutchinson M.I."/>
            <person name="Powell A.J."/>
            <person name="Barry K."/>
            <person name="Miller A.N."/>
            <person name="Grigoriev I.V."/>
            <person name="Debuchy R."/>
            <person name="Gladieux P."/>
            <person name="Thoren M.H."/>
            <person name="Johannesson H."/>
        </authorList>
    </citation>
    <scope>NUCLEOTIDE SEQUENCE</scope>
    <source>
        <strain evidence="3">CBS 141.50</strain>
    </source>
</reference>
<organism evidence="3 4">
    <name type="scientific">Dichotomopilus funicola</name>
    <dbReference type="NCBI Taxonomy" id="1934379"/>
    <lineage>
        <taxon>Eukaryota</taxon>
        <taxon>Fungi</taxon>
        <taxon>Dikarya</taxon>
        <taxon>Ascomycota</taxon>
        <taxon>Pezizomycotina</taxon>
        <taxon>Sordariomycetes</taxon>
        <taxon>Sordariomycetidae</taxon>
        <taxon>Sordariales</taxon>
        <taxon>Chaetomiaceae</taxon>
        <taxon>Dichotomopilus</taxon>
    </lineage>
</organism>
<dbReference type="EMBL" id="MU853562">
    <property type="protein sequence ID" value="KAK4146288.1"/>
    <property type="molecule type" value="Genomic_DNA"/>
</dbReference>
<feature type="compositionally biased region" description="Low complexity" evidence="2">
    <location>
        <begin position="219"/>
        <end position="230"/>
    </location>
</feature>
<feature type="compositionally biased region" description="Low complexity" evidence="2">
    <location>
        <begin position="78"/>
        <end position="87"/>
    </location>
</feature>
<keyword evidence="4" id="KW-1185">Reference proteome</keyword>
<evidence type="ECO:0000256" key="2">
    <source>
        <dbReference type="SAM" id="MobiDB-lite"/>
    </source>
</evidence>
<sequence length="699" mass="75815">MDDAARLVLELRDRLAELDGKVAAYQRDMLAEFHRHMDECLRKYPDDVSSEVSRTVTASVFAGDYPSLSPSHLRDASRPPLTLTTRPPVSPAIVNSSTSRGTWGSPGGRKSPPPILRHTSGTPMEGSRSPHAREKEFQGLFTPTYLPLLENDSRRSSLHSPPMSPPPTSEGSPLPLSTDNVDKVNKALAAAQDPKPPALTTNFDNRPVPLRRLTDRSEASSSLESYGSESNITTTSKGRRRSALRRSSSSNKDSPRRVRFEFEGEEIFPASSSPRTPTAMTFTDESGAAEAQAPTATATAAATAEAEAESLEFATEQDNVDRVQGNGDDESITYSGTSLLDVEGEEDAFPKPKKVSSTQALQALTRSPLEEGTTWRVVNPDPEEVPPSSMNGEKVPERPKGLTTRNDSQATIRPNGNGYKVVDQDTRVYVDEVVQDVDDDSDSEEGDEDEEEDEEDSASEDEFLSIPIRRKPTSPPSDPGALPARPPNLTRPTLKAAEPAQPQQSESASLDNSVDDDPFFEFDDEVGGPSSSSPQKHQKYLPDPDSSDEDPTPGRLRKAAREEQQRLQQQQAGGDTVSSPSGPTTTNAKANTNATPMSPSSALFDHSIGSYMGRSVTIAPIKDAKLYDEIAEMRDVRFSVGSLKDVTGIEAAAMGSYRASAPSLARDSGFTPRSFSERLVLEDEMERRRVAGEGGDDEF</sequence>
<keyword evidence="1" id="KW-0175">Coiled coil</keyword>
<dbReference type="GeneID" id="87819628"/>
<feature type="compositionally biased region" description="Basic and acidic residues" evidence="2">
    <location>
        <begin position="253"/>
        <end position="262"/>
    </location>
</feature>
<dbReference type="RefSeq" id="XP_062639659.1">
    <property type="nucleotide sequence ID" value="XM_062783015.1"/>
</dbReference>
<feature type="coiled-coil region" evidence="1">
    <location>
        <begin position="1"/>
        <end position="28"/>
    </location>
</feature>
<dbReference type="Proteomes" id="UP001302676">
    <property type="component" value="Unassembled WGS sequence"/>
</dbReference>
<reference evidence="3" key="1">
    <citation type="journal article" date="2023" name="Mol. Phylogenet. Evol.">
        <title>Genome-scale phylogeny and comparative genomics of the fungal order Sordariales.</title>
        <authorList>
            <person name="Hensen N."/>
            <person name="Bonometti L."/>
            <person name="Westerberg I."/>
            <person name="Brannstrom I.O."/>
            <person name="Guillou S."/>
            <person name="Cros-Aarteil S."/>
            <person name="Calhoun S."/>
            <person name="Haridas S."/>
            <person name="Kuo A."/>
            <person name="Mondo S."/>
            <person name="Pangilinan J."/>
            <person name="Riley R."/>
            <person name="LaButti K."/>
            <person name="Andreopoulos B."/>
            <person name="Lipzen A."/>
            <person name="Chen C."/>
            <person name="Yan M."/>
            <person name="Daum C."/>
            <person name="Ng V."/>
            <person name="Clum A."/>
            <person name="Steindorff A."/>
            <person name="Ohm R.A."/>
            <person name="Martin F."/>
            <person name="Silar P."/>
            <person name="Natvig D.O."/>
            <person name="Lalanne C."/>
            <person name="Gautier V."/>
            <person name="Ament-Velasquez S.L."/>
            <person name="Kruys A."/>
            <person name="Hutchinson M.I."/>
            <person name="Powell A.J."/>
            <person name="Barry K."/>
            <person name="Miller A.N."/>
            <person name="Grigoriev I.V."/>
            <person name="Debuchy R."/>
            <person name="Gladieux P."/>
            <person name="Hiltunen Thoren M."/>
            <person name="Johannesson H."/>
        </authorList>
    </citation>
    <scope>NUCLEOTIDE SEQUENCE</scope>
    <source>
        <strain evidence="3">CBS 141.50</strain>
    </source>
</reference>
<feature type="compositionally biased region" description="Low complexity" evidence="2">
    <location>
        <begin position="584"/>
        <end position="595"/>
    </location>
</feature>
<feature type="compositionally biased region" description="Polar residues" evidence="2">
    <location>
        <begin position="93"/>
        <end position="102"/>
    </location>
</feature>
<feature type="compositionally biased region" description="Polar residues" evidence="2">
    <location>
        <begin position="355"/>
        <end position="365"/>
    </location>
</feature>
<comment type="caution">
    <text evidence="3">The sequence shown here is derived from an EMBL/GenBank/DDBJ whole genome shotgun (WGS) entry which is preliminary data.</text>
</comment>
<feature type="compositionally biased region" description="Polar residues" evidence="2">
    <location>
        <begin position="403"/>
        <end position="414"/>
    </location>
</feature>
<feature type="compositionally biased region" description="Polar residues" evidence="2">
    <location>
        <begin position="270"/>
        <end position="284"/>
    </location>
</feature>
<feature type="compositionally biased region" description="Acidic residues" evidence="2">
    <location>
        <begin position="513"/>
        <end position="526"/>
    </location>
</feature>
<feature type="compositionally biased region" description="Polar residues" evidence="2">
    <location>
        <begin position="501"/>
        <end position="512"/>
    </location>
</feature>
<protein>
    <submittedName>
        <fullName evidence="3">Uncharacterized protein</fullName>
    </submittedName>
</protein>
<evidence type="ECO:0000313" key="4">
    <source>
        <dbReference type="Proteomes" id="UP001302676"/>
    </source>
</evidence>
<feature type="region of interest" description="Disordered" evidence="2">
    <location>
        <begin position="152"/>
        <end position="603"/>
    </location>
</feature>